<dbReference type="WBParaSite" id="Pan_g15440.t1">
    <property type="protein sequence ID" value="Pan_g15440.t1"/>
    <property type="gene ID" value="Pan_g15440"/>
</dbReference>
<proteinExistence type="predicted"/>
<dbReference type="AlphaFoldDB" id="A0A7E4V1P6"/>
<evidence type="ECO:0000313" key="2">
    <source>
        <dbReference type="WBParaSite" id="Pan_g15440.t1"/>
    </source>
</evidence>
<organism evidence="1 2">
    <name type="scientific">Panagrellus redivivus</name>
    <name type="common">Microworm</name>
    <dbReference type="NCBI Taxonomy" id="6233"/>
    <lineage>
        <taxon>Eukaryota</taxon>
        <taxon>Metazoa</taxon>
        <taxon>Ecdysozoa</taxon>
        <taxon>Nematoda</taxon>
        <taxon>Chromadorea</taxon>
        <taxon>Rhabditida</taxon>
        <taxon>Tylenchina</taxon>
        <taxon>Panagrolaimomorpha</taxon>
        <taxon>Panagrolaimoidea</taxon>
        <taxon>Panagrolaimidae</taxon>
        <taxon>Panagrellus</taxon>
    </lineage>
</organism>
<protein>
    <submittedName>
        <fullName evidence="2">Secreted protein</fullName>
    </submittedName>
</protein>
<reference evidence="1" key="1">
    <citation type="journal article" date="2013" name="Genetics">
        <title>The draft genome and transcriptome of Panagrellus redivivus are shaped by the harsh demands of a free-living lifestyle.</title>
        <authorList>
            <person name="Srinivasan J."/>
            <person name="Dillman A.R."/>
            <person name="Macchietto M.G."/>
            <person name="Heikkinen L."/>
            <person name="Lakso M."/>
            <person name="Fracchia K.M."/>
            <person name="Antoshechkin I."/>
            <person name="Mortazavi A."/>
            <person name="Wong G."/>
            <person name="Sternberg P.W."/>
        </authorList>
    </citation>
    <scope>NUCLEOTIDE SEQUENCE [LARGE SCALE GENOMIC DNA]</scope>
    <source>
        <strain evidence="1">MT8872</strain>
    </source>
</reference>
<name>A0A7E4V1P6_PANRE</name>
<dbReference type="Proteomes" id="UP000492821">
    <property type="component" value="Unassembled WGS sequence"/>
</dbReference>
<evidence type="ECO:0000313" key="1">
    <source>
        <dbReference type="Proteomes" id="UP000492821"/>
    </source>
</evidence>
<keyword evidence="1" id="KW-1185">Reference proteome</keyword>
<accession>A0A7E4V1P6</accession>
<reference evidence="2" key="2">
    <citation type="submission" date="2020-10" db="UniProtKB">
        <authorList>
            <consortium name="WormBaseParasite"/>
        </authorList>
    </citation>
    <scope>IDENTIFICATION</scope>
</reference>
<sequence>MAAIGCLVALVDGFVDSHQGHASSNSCLVCFLPRALGPPNSIDMQSSTIVVILVDRATAKMARVESESKIEQQPSSWDRHRTGYTFTASFTAFISLTYKRSTNIRFCQGHLEEGVDEGGKAKCQRVIHVFLGCCKMLAE</sequence>